<dbReference type="InterPro" id="IPR045504">
    <property type="entry name" value="DUF6487"/>
</dbReference>
<dbReference type="Proteomes" id="UP001276902">
    <property type="component" value="Unassembled WGS sequence"/>
</dbReference>
<comment type="caution">
    <text evidence="2">The sequence shown here is derived from an EMBL/GenBank/DDBJ whole genome shotgun (WGS) entry which is preliminary data.</text>
</comment>
<accession>A0AB35UM36</accession>
<proteinExistence type="predicted"/>
<evidence type="ECO:0000259" key="1">
    <source>
        <dbReference type="Pfam" id="PF20097"/>
    </source>
</evidence>
<dbReference type="AlphaFoldDB" id="A0AB35UM36"/>
<dbReference type="RefSeq" id="WP_320882916.1">
    <property type="nucleotide sequence ID" value="NZ_BAABZA010000001.1"/>
</dbReference>
<dbReference type="EMBL" id="JALDAW010000008">
    <property type="protein sequence ID" value="MDY5166917.1"/>
    <property type="molecule type" value="Genomic_DNA"/>
</dbReference>
<evidence type="ECO:0000313" key="2">
    <source>
        <dbReference type="EMBL" id="MDY5166917.1"/>
    </source>
</evidence>
<protein>
    <submittedName>
        <fullName evidence="2">PF20097 family protein</fullName>
    </submittedName>
</protein>
<feature type="domain" description="DUF6487" evidence="1">
    <location>
        <begin position="6"/>
        <end position="79"/>
    </location>
</feature>
<evidence type="ECO:0000313" key="3">
    <source>
        <dbReference type="Proteomes" id="UP001276902"/>
    </source>
</evidence>
<reference evidence="2" key="1">
    <citation type="submission" date="2022-03" db="EMBL/GenBank/DDBJ databases">
        <title>First case of bacteraemia caused by Dielma fastidiosa in a patient hospitalised with diverticulitis.</title>
        <authorList>
            <person name="Forman-Ankjaer B."/>
            <person name="Hvid-Jensen F."/>
            <person name="Kobel C.M."/>
            <person name="Greve T."/>
        </authorList>
    </citation>
    <scope>NUCLEOTIDE SEQUENCE</scope>
    <source>
        <strain evidence="2">AUH_DF_2021</strain>
    </source>
</reference>
<dbReference type="Pfam" id="PF20097">
    <property type="entry name" value="DUF6487"/>
    <property type="match status" value="1"/>
</dbReference>
<organism evidence="2 3">
    <name type="scientific">Dielma fastidiosa</name>
    <dbReference type="NCBI Taxonomy" id="1034346"/>
    <lineage>
        <taxon>Bacteria</taxon>
        <taxon>Bacillati</taxon>
        <taxon>Bacillota</taxon>
        <taxon>Erysipelotrichia</taxon>
        <taxon>Erysipelotrichales</taxon>
        <taxon>Erysipelotrichaceae</taxon>
        <taxon>Dielma</taxon>
    </lineage>
</organism>
<name>A0AB35UM36_9FIRM</name>
<sequence>MSIMKCPYCQNEMQSGFIPNGGQPVQWIPNDEKPSIFNFTVADHGIPLLNQFKPLKANGYIAEAHYCPTCKLVIAPTKE</sequence>
<gene>
    <name evidence="2" type="ORF">MQE39_02100</name>
</gene>